<dbReference type="Gene3D" id="3.60.15.10">
    <property type="entry name" value="Ribonuclease Z/Hydroxyacylglutathione hydrolase-like"/>
    <property type="match status" value="1"/>
</dbReference>
<dbReference type="GO" id="GO:0016787">
    <property type="term" value="F:hydrolase activity"/>
    <property type="evidence" value="ECO:0007669"/>
    <property type="project" value="UniProtKB-KW"/>
</dbReference>
<dbReference type="EMBL" id="FMIA01000002">
    <property type="protein sequence ID" value="SCL58321.1"/>
    <property type="molecule type" value="Genomic_DNA"/>
</dbReference>
<keyword evidence="4" id="KW-1185">Reference proteome</keyword>
<dbReference type="RefSeq" id="WP_091439991.1">
    <property type="nucleotide sequence ID" value="NZ_BMMJ01000014.1"/>
</dbReference>
<dbReference type="PANTHER" id="PTHR30619">
    <property type="entry name" value="DNA INTERNALIZATION/COMPETENCE PROTEIN COMEC/REC2"/>
    <property type="match status" value="1"/>
</dbReference>
<name>A0A1C6UWG2_9ACTN</name>
<dbReference type="InterPro" id="IPR001279">
    <property type="entry name" value="Metallo-B-lactamas"/>
</dbReference>
<evidence type="ECO:0000313" key="4">
    <source>
        <dbReference type="Proteomes" id="UP000198937"/>
    </source>
</evidence>
<dbReference type="Pfam" id="PF00753">
    <property type="entry name" value="Lactamase_B"/>
    <property type="match status" value="1"/>
</dbReference>
<dbReference type="InterPro" id="IPR052159">
    <property type="entry name" value="Competence_DNA_uptake"/>
</dbReference>
<dbReference type="Proteomes" id="UP000198937">
    <property type="component" value="Unassembled WGS sequence"/>
</dbReference>
<evidence type="ECO:0000256" key="1">
    <source>
        <dbReference type="SAM" id="MobiDB-lite"/>
    </source>
</evidence>
<protein>
    <submittedName>
        <fullName evidence="3">Metal-dependent hydrolase, beta-lactamase superfamily II</fullName>
    </submittedName>
</protein>
<feature type="domain" description="Metallo-beta-lactamase" evidence="2">
    <location>
        <begin position="56"/>
        <end position="134"/>
    </location>
</feature>
<dbReference type="STRING" id="683228.GA0070617_3784"/>
<evidence type="ECO:0000313" key="3">
    <source>
        <dbReference type="EMBL" id="SCL58321.1"/>
    </source>
</evidence>
<accession>A0A1C6UWG2</accession>
<evidence type="ECO:0000259" key="2">
    <source>
        <dbReference type="Pfam" id="PF00753"/>
    </source>
</evidence>
<dbReference type="OrthoDB" id="9783680at2"/>
<gene>
    <name evidence="3" type="ORF">GA0070617_3784</name>
</gene>
<keyword evidence="3" id="KW-0378">Hydrolase</keyword>
<sequence length="402" mass="44115">MARKRKIVEETTASKKVKVEPADVTDLKQRLTLGGDGSLTGTRDDGNFYARFVNMGQGDCIVLKTPGGKVVLVDCGSSRTDDGLSDAYLKLFAYHNLFCDRFLSADYPQIDILILTHCDKDHFNKLKEVMKLHDGYVTVGEIYHSRELSKYSSTLSKWIQQSQTGTEWWVTCNKDTDDNGSTTLQRRGPSDTKYQPHPLGAGPPSLDPEGGLRILTEPNCTITILASGVEEKYVADDDTNDGNNRASVVTLVEVFGRKLLLCGDATWSTEEYLMTKSIWAKKYKKRLKNVNIVHVAHHGSVNTSSSPEFVQLVAPTERALISSGKVGDPGYGLPSRAVVQRYHNQFVTDGKAASAHDVWSYPNGIVTPSSAENITTPVYSTGSVVPQPLTLSPLDITWVAPG</sequence>
<dbReference type="PANTHER" id="PTHR30619:SF1">
    <property type="entry name" value="RECOMBINATION PROTEIN 2"/>
    <property type="match status" value="1"/>
</dbReference>
<feature type="region of interest" description="Disordered" evidence="1">
    <location>
        <begin position="179"/>
        <end position="205"/>
    </location>
</feature>
<dbReference type="AlphaFoldDB" id="A0A1C6UWG2"/>
<dbReference type="InterPro" id="IPR036866">
    <property type="entry name" value="RibonucZ/Hydroxyglut_hydro"/>
</dbReference>
<organism evidence="3 4">
    <name type="scientific">Micromonospora yangpuensis</name>
    <dbReference type="NCBI Taxonomy" id="683228"/>
    <lineage>
        <taxon>Bacteria</taxon>
        <taxon>Bacillati</taxon>
        <taxon>Actinomycetota</taxon>
        <taxon>Actinomycetes</taxon>
        <taxon>Micromonosporales</taxon>
        <taxon>Micromonosporaceae</taxon>
        <taxon>Micromonospora</taxon>
    </lineage>
</organism>
<reference evidence="3 4" key="1">
    <citation type="submission" date="2016-06" db="EMBL/GenBank/DDBJ databases">
        <authorList>
            <person name="Kjaerup R.B."/>
            <person name="Dalgaard T.S."/>
            <person name="Juul-Madsen H.R."/>
        </authorList>
    </citation>
    <scope>NUCLEOTIDE SEQUENCE [LARGE SCALE GENOMIC DNA]</scope>
    <source>
        <strain evidence="3 4">DSM 45577</strain>
    </source>
</reference>
<dbReference type="SUPFAM" id="SSF56281">
    <property type="entry name" value="Metallo-hydrolase/oxidoreductase"/>
    <property type="match status" value="1"/>
</dbReference>
<proteinExistence type="predicted"/>